<reference evidence="2 3" key="1">
    <citation type="journal article" date="2013" name="Int. J. Syst. Evol. Microbiol.">
        <title>Kordia antarctica sp. nov., isolated from Antarctic seawater.</title>
        <authorList>
            <person name="Baek K."/>
            <person name="Choi A."/>
            <person name="Kang I."/>
            <person name="Lee K."/>
            <person name="Cho J.C."/>
        </authorList>
    </citation>
    <scope>NUCLEOTIDE SEQUENCE [LARGE SCALE GENOMIC DNA]</scope>
    <source>
        <strain evidence="2 3">IMCC3317</strain>
    </source>
</reference>
<dbReference type="Proteomes" id="UP000464657">
    <property type="component" value="Chromosome"/>
</dbReference>
<proteinExistence type="predicted"/>
<feature type="transmembrane region" description="Helical" evidence="1">
    <location>
        <begin position="89"/>
        <end position="111"/>
    </location>
</feature>
<feature type="transmembrane region" description="Helical" evidence="1">
    <location>
        <begin position="12"/>
        <end position="30"/>
    </location>
</feature>
<keyword evidence="1" id="KW-0472">Membrane</keyword>
<evidence type="ECO:0000256" key="1">
    <source>
        <dbReference type="SAM" id="Phobius"/>
    </source>
</evidence>
<gene>
    <name evidence="2" type="ORF">IMCC3317_00330</name>
</gene>
<keyword evidence="3" id="KW-1185">Reference proteome</keyword>
<name>A0A7L4ZDN5_9FLAO</name>
<dbReference type="AlphaFoldDB" id="A0A7L4ZDN5"/>
<evidence type="ECO:0000313" key="2">
    <source>
        <dbReference type="EMBL" id="QHI34690.1"/>
    </source>
</evidence>
<evidence type="ECO:0000313" key="3">
    <source>
        <dbReference type="Proteomes" id="UP000464657"/>
    </source>
</evidence>
<keyword evidence="1" id="KW-0812">Transmembrane</keyword>
<dbReference type="OrthoDB" id="1449803at2"/>
<keyword evidence="1" id="KW-1133">Transmembrane helix</keyword>
<protein>
    <submittedName>
        <fullName evidence="2">Uncharacterized protein</fullName>
    </submittedName>
</protein>
<dbReference type="RefSeq" id="WP_160127486.1">
    <property type="nucleotide sequence ID" value="NZ_CP019288.1"/>
</dbReference>
<organism evidence="2 3">
    <name type="scientific">Kordia antarctica</name>
    <dbReference type="NCBI Taxonomy" id="1218801"/>
    <lineage>
        <taxon>Bacteria</taxon>
        <taxon>Pseudomonadati</taxon>
        <taxon>Bacteroidota</taxon>
        <taxon>Flavobacteriia</taxon>
        <taxon>Flavobacteriales</taxon>
        <taxon>Flavobacteriaceae</taxon>
        <taxon>Kordia</taxon>
    </lineage>
</organism>
<feature type="transmembrane region" description="Helical" evidence="1">
    <location>
        <begin position="42"/>
        <end position="61"/>
    </location>
</feature>
<sequence length="112" mass="12843">MILIFNNRGILIPVFLIVPFFGITILYSFLKENVGGFFATDAAFQIALGIGLIISFLWTYLTSYDFIKVNGEKEKIEMNNYFFYMSNRLWSYIMLGAGILTIIGGIMEFFYG</sequence>
<dbReference type="EMBL" id="CP019288">
    <property type="protein sequence ID" value="QHI34690.1"/>
    <property type="molecule type" value="Genomic_DNA"/>
</dbReference>
<accession>A0A7L4ZDN5</accession>
<dbReference type="KEGG" id="kan:IMCC3317_00330"/>